<dbReference type="OrthoDB" id="9800332at2"/>
<accession>A0A098G749</accession>
<dbReference type="Pfam" id="PF01202">
    <property type="entry name" value="SKI"/>
    <property type="match status" value="1"/>
</dbReference>
<name>A0A098G749_9GAMM</name>
<keyword evidence="7" id="KW-0460">Magnesium</keyword>
<keyword evidence="1 7" id="KW-0028">Amino-acid biosynthesis</keyword>
<comment type="subcellular location">
    <subcellularLocation>
        <location evidence="7">Cytoplasm</location>
    </subcellularLocation>
</comment>
<dbReference type="PRINTS" id="PR00038">
    <property type="entry name" value="HTHLUXR"/>
</dbReference>
<comment type="cofactor">
    <cofactor evidence="7">
        <name>Mg(2+)</name>
        <dbReference type="ChEBI" id="CHEBI:18420"/>
    </cofactor>
    <text evidence="7">Binds 1 Mg(2+) ion per subunit.</text>
</comment>
<dbReference type="InterPro" id="IPR000623">
    <property type="entry name" value="Shikimate_kinase/TSH1"/>
</dbReference>
<sequence>MSQYKRIFIIGHPGAGKALVAKTVAEKLGWQFIDADLGLEFRMGRTLTEILGKQGEISFYACQSELLATLMNQEHIVVTTDASIVCSEQNRQLLSTECVVNLKVSTPVQIERNARQPSPLLLNTELQSFLDRLHQERDGLYDQVASLTISSDDNALEKHVLRILNTVLEIKDRKSVINPLKLNKKDLTIFHKTEHVPVQLTDQQAACLKLLAQGKAAKEIARTMNISYRTVEDYLAKTMELLGCTSSKELIALYHDQP</sequence>
<dbReference type="GO" id="GO:0004765">
    <property type="term" value="F:shikimate kinase activity"/>
    <property type="evidence" value="ECO:0007669"/>
    <property type="project" value="UniProtKB-UniRule"/>
</dbReference>
<dbReference type="PROSITE" id="PS50043">
    <property type="entry name" value="HTH_LUXR_2"/>
    <property type="match status" value="1"/>
</dbReference>
<keyword evidence="6 7" id="KW-0057">Aromatic amino acid biosynthesis</keyword>
<dbReference type="HOGENOM" id="CLU_1076865_0_0_6"/>
<dbReference type="PANTHER" id="PTHR21087:SF16">
    <property type="entry name" value="SHIKIMATE KINASE 1, CHLOROPLASTIC"/>
    <property type="match status" value="1"/>
</dbReference>
<feature type="binding site" evidence="7">
    <location>
        <position position="137"/>
    </location>
    <ligand>
        <name>substrate</name>
    </ligand>
</feature>
<dbReference type="Proteomes" id="UP000032430">
    <property type="component" value="Chromosome I"/>
</dbReference>
<comment type="pathway">
    <text evidence="7">Metabolic intermediate biosynthesis; chorismate biosynthesis; chorismate from D-erythrose 4-phosphate and phosphoenolpyruvate: step 5/7.</text>
</comment>
<dbReference type="PANTHER" id="PTHR21087">
    <property type="entry name" value="SHIKIMATE KINASE"/>
    <property type="match status" value="1"/>
</dbReference>
<proteinExistence type="inferred from homology"/>
<keyword evidence="7" id="KW-0963">Cytoplasm</keyword>
<dbReference type="InterPro" id="IPR000792">
    <property type="entry name" value="Tscrpt_reg_LuxR_C"/>
</dbReference>
<dbReference type="GO" id="GO:0008652">
    <property type="term" value="P:amino acid biosynthetic process"/>
    <property type="evidence" value="ECO:0007669"/>
    <property type="project" value="UniProtKB-KW"/>
</dbReference>
<dbReference type="SUPFAM" id="SSF52540">
    <property type="entry name" value="P-loop containing nucleoside triphosphate hydrolases"/>
    <property type="match status" value="1"/>
</dbReference>
<dbReference type="Pfam" id="PF00196">
    <property type="entry name" value="GerE"/>
    <property type="match status" value="1"/>
</dbReference>
<evidence type="ECO:0000256" key="3">
    <source>
        <dbReference type="ARBA" id="ARBA00022741"/>
    </source>
</evidence>
<keyword evidence="3 7" id="KW-0547">Nucleotide-binding</keyword>
<dbReference type="KEGG" id="lfa:LFA_2938"/>
<organism evidence="9 10">
    <name type="scientific">Legionella fallonii LLAP-10</name>
    <dbReference type="NCBI Taxonomy" id="1212491"/>
    <lineage>
        <taxon>Bacteria</taxon>
        <taxon>Pseudomonadati</taxon>
        <taxon>Pseudomonadota</taxon>
        <taxon>Gammaproteobacteria</taxon>
        <taxon>Legionellales</taxon>
        <taxon>Legionellaceae</taxon>
        <taxon>Legionella</taxon>
    </lineage>
</organism>
<comment type="caution">
    <text evidence="7">Lacks conserved residue(s) required for the propagation of feature annotation.</text>
</comment>
<dbReference type="SMART" id="SM00421">
    <property type="entry name" value="HTH_LUXR"/>
    <property type="match status" value="1"/>
</dbReference>
<dbReference type="STRING" id="1212491.LFA_2938"/>
<evidence type="ECO:0000256" key="4">
    <source>
        <dbReference type="ARBA" id="ARBA00022777"/>
    </source>
</evidence>
<dbReference type="Gene3D" id="1.10.10.10">
    <property type="entry name" value="Winged helix-like DNA-binding domain superfamily/Winged helix DNA-binding domain"/>
    <property type="match status" value="1"/>
</dbReference>
<dbReference type="RefSeq" id="WP_045096641.1">
    <property type="nucleotide sequence ID" value="NZ_LN614827.1"/>
</dbReference>
<dbReference type="GO" id="GO:0009423">
    <property type="term" value="P:chorismate biosynthetic process"/>
    <property type="evidence" value="ECO:0007669"/>
    <property type="project" value="UniProtKB-UniRule"/>
</dbReference>
<keyword evidence="5 7" id="KW-0067">ATP-binding</keyword>
<dbReference type="GO" id="GO:0003677">
    <property type="term" value="F:DNA binding"/>
    <property type="evidence" value="ECO:0007669"/>
    <property type="project" value="InterPro"/>
</dbReference>
<dbReference type="InterPro" id="IPR031322">
    <property type="entry name" value="Shikimate/glucono_kinase"/>
</dbReference>
<dbReference type="InterPro" id="IPR027417">
    <property type="entry name" value="P-loop_NTPase"/>
</dbReference>
<evidence type="ECO:0000259" key="8">
    <source>
        <dbReference type="PROSITE" id="PS50043"/>
    </source>
</evidence>
<comment type="catalytic activity">
    <reaction evidence="7">
        <text>shikimate + ATP = 3-phosphoshikimate + ADP + H(+)</text>
        <dbReference type="Rhea" id="RHEA:13121"/>
        <dbReference type="ChEBI" id="CHEBI:15378"/>
        <dbReference type="ChEBI" id="CHEBI:30616"/>
        <dbReference type="ChEBI" id="CHEBI:36208"/>
        <dbReference type="ChEBI" id="CHEBI:145989"/>
        <dbReference type="ChEBI" id="CHEBI:456216"/>
        <dbReference type="EC" id="2.7.1.71"/>
    </reaction>
</comment>
<dbReference type="EC" id="2.7.1.71" evidence="7"/>
<reference evidence="10" key="1">
    <citation type="submission" date="2014-09" db="EMBL/GenBank/DDBJ databases">
        <authorList>
            <person name="Gomez-Valero L."/>
        </authorList>
    </citation>
    <scope>NUCLEOTIDE SEQUENCE [LARGE SCALE GENOMIC DNA]</scope>
    <source>
        <strain evidence="10">ATCC700992</strain>
    </source>
</reference>
<evidence type="ECO:0000256" key="5">
    <source>
        <dbReference type="ARBA" id="ARBA00022840"/>
    </source>
</evidence>
<feature type="binding site" evidence="7">
    <location>
        <begin position="14"/>
        <end position="19"/>
    </location>
    <ligand>
        <name>ATP</name>
        <dbReference type="ChEBI" id="CHEBI:30616"/>
    </ligand>
</feature>
<dbReference type="GO" id="GO:0009073">
    <property type="term" value="P:aromatic amino acid family biosynthetic process"/>
    <property type="evidence" value="ECO:0007669"/>
    <property type="project" value="UniProtKB-KW"/>
</dbReference>
<evidence type="ECO:0000256" key="7">
    <source>
        <dbReference type="HAMAP-Rule" id="MF_00109"/>
    </source>
</evidence>
<evidence type="ECO:0000313" key="9">
    <source>
        <dbReference type="EMBL" id="CEG58293.1"/>
    </source>
</evidence>
<dbReference type="GO" id="GO:0000287">
    <property type="term" value="F:magnesium ion binding"/>
    <property type="evidence" value="ECO:0007669"/>
    <property type="project" value="UniProtKB-UniRule"/>
</dbReference>
<comment type="function">
    <text evidence="7">Catalyzes the specific phosphorylation of the 3-hydroxyl group of shikimic acid using ATP as a cosubstrate.</text>
</comment>
<comment type="subunit">
    <text evidence="7">Monomer.</text>
</comment>
<evidence type="ECO:0000256" key="6">
    <source>
        <dbReference type="ARBA" id="ARBA00023141"/>
    </source>
</evidence>
<dbReference type="SUPFAM" id="SSF46894">
    <property type="entry name" value="C-terminal effector domain of the bipartite response regulators"/>
    <property type="match status" value="1"/>
</dbReference>
<gene>
    <name evidence="7 9" type="primary">aroK</name>
    <name evidence="9" type="ORF">LFA_2938</name>
</gene>
<protein>
    <recommendedName>
        <fullName evidence="7">Shikimate kinase</fullName>
        <shortName evidence="7">SK</shortName>
        <ecNumber evidence="7">2.7.1.71</ecNumber>
    </recommendedName>
</protein>
<dbReference type="CDD" id="cd06170">
    <property type="entry name" value="LuxR_C_like"/>
    <property type="match status" value="1"/>
</dbReference>
<dbReference type="GO" id="GO:0005524">
    <property type="term" value="F:ATP binding"/>
    <property type="evidence" value="ECO:0007669"/>
    <property type="project" value="UniProtKB-UniRule"/>
</dbReference>
<dbReference type="GO" id="GO:0006355">
    <property type="term" value="P:regulation of DNA-templated transcription"/>
    <property type="evidence" value="ECO:0007669"/>
    <property type="project" value="InterPro"/>
</dbReference>
<dbReference type="AlphaFoldDB" id="A0A098G749"/>
<feature type="binding site" evidence="7">
    <location>
        <position position="36"/>
    </location>
    <ligand>
        <name>substrate</name>
    </ligand>
</feature>
<comment type="similarity">
    <text evidence="7">Belongs to the shikimate kinase family.</text>
</comment>
<keyword evidence="10" id="KW-1185">Reference proteome</keyword>
<dbReference type="Gene3D" id="3.40.50.300">
    <property type="entry name" value="P-loop containing nucleotide triphosphate hydrolases"/>
    <property type="match status" value="1"/>
</dbReference>
<dbReference type="GO" id="GO:0005829">
    <property type="term" value="C:cytosol"/>
    <property type="evidence" value="ECO:0007669"/>
    <property type="project" value="TreeGrafter"/>
</dbReference>
<evidence type="ECO:0000256" key="1">
    <source>
        <dbReference type="ARBA" id="ARBA00022605"/>
    </source>
</evidence>
<keyword evidence="4 7" id="KW-0418">Kinase</keyword>
<dbReference type="UniPathway" id="UPA00053">
    <property type="reaction ID" value="UER00088"/>
</dbReference>
<dbReference type="CDD" id="cd00464">
    <property type="entry name" value="SK"/>
    <property type="match status" value="1"/>
</dbReference>
<dbReference type="HAMAP" id="MF_00109">
    <property type="entry name" value="Shikimate_kinase"/>
    <property type="match status" value="1"/>
</dbReference>
<dbReference type="EMBL" id="LN614827">
    <property type="protein sequence ID" value="CEG58293.1"/>
    <property type="molecule type" value="Genomic_DNA"/>
</dbReference>
<keyword evidence="2 7" id="KW-0808">Transferase</keyword>
<dbReference type="InterPro" id="IPR036388">
    <property type="entry name" value="WH-like_DNA-bd_sf"/>
</dbReference>
<dbReference type="InterPro" id="IPR016032">
    <property type="entry name" value="Sig_transdc_resp-reg_C-effctor"/>
</dbReference>
<keyword evidence="7" id="KW-0479">Metal-binding</keyword>
<evidence type="ECO:0000256" key="2">
    <source>
        <dbReference type="ARBA" id="ARBA00022679"/>
    </source>
</evidence>
<evidence type="ECO:0000313" key="10">
    <source>
        <dbReference type="Proteomes" id="UP000032430"/>
    </source>
</evidence>
<feature type="domain" description="HTH luxR-type" evidence="8">
    <location>
        <begin position="193"/>
        <end position="258"/>
    </location>
</feature>